<accession>A0A919PDJ2</accession>
<dbReference type="SMART" id="SM00318">
    <property type="entry name" value="SNc"/>
    <property type="match status" value="1"/>
</dbReference>
<keyword evidence="2" id="KW-0255">Endonuclease</keyword>
<keyword evidence="1" id="KW-0540">Nuclease</keyword>
<protein>
    <submittedName>
        <fullName evidence="5">Nuclease</fullName>
    </submittedName>
</protein>
<dbReference type="InterPro" id="IPR016071">
    <property type="entry name" value="Staphylococal_nuclease_OB-fold"/>
</dbReference>
<comment type="caution">
    <text evidence="5">The sequence shown here is derived from an EMBL/GenBank/DDBJ whole genome shotgun (WGS) entry which is preliminary data.</text>
</comment>
<reference evidence="5" key="1">
    <citation type="submission" date="2021-01" db="EMBL/GenBank/DDBJ databases">
        <title>Whole genome shotgun sequence of Cellulomonas pakistanensis NBRC 110800.</title>
        <authorList>
            <person name="Komaki H."/>
            <person name="Tamura T."/>
        </authorList>
    </citation>
    <scope>NUCLEOTIDE SEQUENCE</scope>
    <source>
        <strain evidence="5">NBRC 110800</strain>
    </source>
</reference>
<evidence type="ECO:0000313" key="5">
    <source>
        <dbReference type="EMBL" id="GIG36212.1"/>
    </source>
</evidence>
<dbReference type="Gene3D" id="2.40.50.90">
    <property type="match status" value="1"/>
</dbReference>
<dbReference type="GO" id="GO:0016787">
    <property type="term" value="F:hydrolase activity"/>
    <property type="evidence" value="ECO:0007669"/>
    <property type="project" value="UniProtKB-KW"/>
</dbReference>
<keyword evidence="6" id="KW-1185">Reference proteome</keyword>
<dbReference type="PANTHER" id="PTHR12302:SF3">
    <property type="entry name" value="SERINE_THREONINE-PROTEIN KINASE 31"/>
    <property type="match status" value="1"/>
</dbReference>
<dbReference type="PROSITE" id="PS01123">
    <property type="entry name" value="TNASE_1"/>
    <property type="match status" value="1"/>
</dbReference>
<dbReference type="Proteomes" id="UP000642125">
    <property type="component" value="Unassembled WGS sequence"/>
</dbReference>
<evidence type="ECO:0000256" key="3">
    <source>
        <dbReference type="ARBA" id="ARBA00022801"/>
    </source>
</evidence>
<dbReference type="InterPro" id="IPR035437">
    <property type="entry name" value="SNase_OB-fold_sf"/>
</dbReference>
<proteinExistence type="predicted"/>
<keyword evidence="3" id="KW-0378">Hydrolase</keyword>
<dbReference type="GO" id="GO:0003676">
    <property type="term" value="F:nucleic acid binding"/>
    <property type="evidence" value="ECO:0007669"/>
    <property type="project" value="InterPro"/>
</dbReference>
<evidence type="ECO:0000259" key="4">
    <source>
        <dbReference type="PROSITE" id="PS50830"/>
    </source>
</evidence>
<dbReference type="AlphaFoldDB" id="A0A919PDJ2"/>
<evidence type="ECO:0000256" key="2">
    <source>
        <dbReference type="ARBA" id="ARBA00022759"/>
    </source>
</evidence>
<gene>
    <name evidence="5" type="ORF">Cpa01nite_15930</name>
</gene>
<sequence>MARRRRLPLLLLLVAAAAAVWWFVGGGAGRDTPPAAAPGSDTEVRPASAVGPLPVQRVVDGDTIIVLRDGAEERVRLLGIDTPESVQPDSPVECFGPEASARTGELLSGRSVWLEGDPTQDAVDRYGRTLAYVWLDETTLVNRVLVSEGYASEYTYDSPGVHHAELEAAEVAARDGGAGLWGSC</sequence>
<dbReference type="PROSITE" id="PS50830">
    <property type="entry name" value="TNASE_3"/>
    <property type="match status" value="1"/>
</dbReference>
<dbReference type="Pfam" id="PF00565">
    <property type="entry name" value="SNase"/>
    <property type="match status" value="1"/>
</dbReference>
<dbReference type="GO" id="GO:0004519">
    <property type="term" value="F:endonuclease activity"/>
    <property type="evidence" value="ECO:0007669"/>
    <property type="project" value="UniProtKB-KW"/>
</dbReference>
<dbReference type="SUPFAM" id="SSF50199">
    <property type="entry name" value="Staphylococcal nuclease"/>
    <property type="match status" value="1"/>
</dbReference>
<dbReference type="EMBL" id="BONO01000010">
    <property type="protein sequence ID" value="GIG36212.1"/>
    <property type="molecule type" value="Genomic_DNA"/>
</dbReference>
<organism evidence="5 6">
    <name type="scientific">Cellulomonas pakistanensis</name>
    <dbReference type="NCBI Taxonomy" id="992287"/>
    <lineage>
        <taxon>Bacteria</taxon>
        <taxon>Bacillati</taxon>
        <taxon>Actinomycetota</taxon>
        <taxon>Actinomycetes</taxon>
        <taxon>Micrococcales</taxon>
        <taxon>Cellulomonadaceae</taxon>
        <taxon>Cellulomonas</taxon>
    </lineage>
</organism>
<dbReference type="PROSITE" id="PS01284">
    <property type="entry name" value="TNASE_2"/>
    <property type="match status" value="1"/>
</dbReference>
<feature type="domain" description="TNase-like" evidence="4">
    <location>
        <begin position="55"/>
        <end position="183"/>
    </location>
</feature>
<name>A0A919PDJ2_9CELL</name>
<evidence type="ECO:0000256" key="1">
    <source>
        <dbReference type="ARBA" id="ARBA00022722"/>
    </source>
</evidence>
<dbReference type="PANTHER" id="PTHR12302">
    <property type="entry name" value="EBNA2 BINDING PROTEIN P100"/>
    <property type="match status" value="1"/>
</dbReference>
<dbReference type="InterPro" id="IPR002071">
    <property type="entry name" value="Thermonucl_AS"/>
</dbReference>
<evidence type="ECO:0000313" key="6">
    <source>
        <dbReference type="Proteomes" id="UP000642125"/>
    </source>
</evidence>